<comment type="caution">
    <text evidence="2">The sequence shown here is derived from an EMBL/GenBank/DDBJ whole genome shotgun (WGS) entry which is preliminary data.</text>
</comment>
<dbReference type="EMBL" id="LPUR01000001">
    <property type="protein sequence ID" value="KXH84339.1"/>
    <property type="molecule type" value="Genomic_DNA"/>
</dbReference>
<dbReference type="OrthoDB" id="1255922at2"/>
<protein>
    <recommendedName>
        <fullName evidence="4">Lipoprotein</fullName>
    </recommendedName>
</protein>
<reference evidence="3" key="1">
    <citation type="submission" date="2015-12" db="EMBL/GenBank/DDBJ databases">
        <title>Genome sequence of a biocontrol rhizobacterium Chryseobacterium kwangjuense strain KJ1R5 isolated from pepper (Capsicum annuum L.).</title>
        <authorList>
            <person name="Jeong J.-J."/>
            <person name="Park H."/>
            <person name="Mannaa M."/>
            <person name="Sang M.K."/>
            <person name="Choi I.-G."/>
            <person name="Kim K.D."/>
        </authorList>
    </citation>
    <scope>NUCLEOTIDE SEQUENCE [LARGE SCALE GENOMIC DNA]</scope>
    <source>
        <strain evidence="3">KJ1R5</strain>
    </source>
</reference>
<gene>
    <name evidence="2" type="ORF">AU378_00845</name>
</gene>
<feature type="chain" id="PRO_5007467803" description="Lipoprotein" evidence="1">
    <location>
        <begin position="22"/>
        <end position="141"/>
    </location>
</feature>
<dbReference type="Proteomes" id="UP000070513">
    <property type="component" value="Unassembled WGS sequence"/>
</dbReference>
<dbReference type="AlphaFoldDB" id="A0A135WHE8"/>
<dbReference type="PROSITE" id="PS51257">
    <property type="entry name" value="PROKAR_LIPOPROTEIN"/>
    <property type="match status" value="1"/>
</dbReference>
<evidence type="ECO:0000313" key="3">
    <source>
        <dbReference type="Proteomes" id="UP000070513"/>
    </source>
</evidence>
<evidence type="ECO:0000313" key="2">
    <source>
        <dbReference type="EMBL" id="KXH84339.1"/>
    </source>
</evidence>
<dbReference type="RefSeq" id="WP_062646996.1">
    <property type="nucleotide sequence ID" value="NZ_LPUR01000001.1"/>
</dbReference>
<keyword evidence="1" id="KW-0732">Signal</keyword>
<sequence>MEKYNHSIIVLVMLLFLVSCSQDTAKKAQSASAKAITSDKAELLCWKDIRVGELPPEGAYYAIDSLVKKWGLCYERVETGCEIDDKTRKLQKEADRSNDLYFKSLENKLGKNWKQQFDKELHIADSINWIGISEQIRSMNK</sequence>
<proteinExistence type="predicted"/>
<name>A0A135WHE8_9FLAO</name>
<evidence type="ECO:0000256" key="1">
    <source>
        <dbReference type="SAM" id="SignalP"/>
    </source>
</evidence>
<accession>A0A135WHE8</accession>
<reference evidence="2 3" key="2">
    <citation type="journal article" date="2016" name="Genome Announc.">
        <title>Draft Genome Sequence of a Biocontrol Rhizobacterium, Chryseobacterium kwangjuense Strain KJ1R5, Isolated from Pepper (Capsicum annuum).</title>
        <authorList>
            <person name="Jeong J.J."/>
            <person name="Park H."/>
            <person name="Park B.H."/>
            <person name="Mannaa M."/>
            <person name="Sang M.K."/>
            <person name="Choi I.G."/>
            <person name="Kim K.D."/>
        </authorList>
    </citation>
    <scope>NUCLEOTIDE SEQUENCE [LARGE SCALE GENOMIC DNA]</scope>
    <source>
        <strain evidence="2 3">KJ1R5</strain>
    </source>
</reference>
<feature type="signal peptide" evidence="1">
    <location>
        <begin position="1"/>
        <end position="21"/>
    </location>
</feature>
<evidence type="ECO:0008006" key="4">
    <source>
        <dbReference type="Google" id="ProtNLM"/>
    </source>
</evidence>
<organism evidence="2 3">
    <name type="scientific">Chryseobacterium kwangjuense</name>
    <dbReference type="NCBI Taxonomy" id="267125"/>
    <lineage>
        <taxon>Bacteria</taxon>
        <taxon>Pseudomonadati</taxon>
        <taxon>Bacteroidota</taxon>
        <taxon>Flavobacteriia</taxon>
        <taxon>Flavobacteriales</taxon>
        <taxon>Weeksellaceae</taxon>
        <taxon>Chryseobacterium group</taxon>
        <taxon>Chryseobacterium</taxon>
    </lineage>
</organism>